<dbReference type="SUPFAM" id="SSF48726">
    <property type="entry name" value="Immunoglobulin"/>
    <property type="match status" value="2"/>
</dbReference>
<feature type="transmembrane region" description="Helical" evidence="1">
    <location>
        <begin position="196"/>
        <end position="217"/>
    </location>
</feature>
<dbReference type="Gene3D" id="2.60.40.10">
    <property type="entry name" value="Immunoglobulins"/>
    <property type="match status" value="2"/>
</dbReference>
<evidence type="ECO:0000256" key="1">
    <source>
        <dbReference type="SAM" id="Phobius"/>
    </source>
</evidence>
<gene>
    <name evidence="3" type="ORF">AMEX_G26008</name>
</gene>
<accession>A0A8T2KTP3</accession>
<dbReference type="PROSITE" id="PS50835">
    <property type="entry name" value="IG_LIKE"/>
    <property type="match status" value="1"/>
</dbReference>
<evidence type="ECO:0000313" key="3">
    <source>
        <dbReference type="EMBL" id="KAG9261052.1"/>
    </source>
</evidence>
<comment type="caution">
    <text evidence="3">The sequence shown here is derived from an EMBL/GenBank/DDBJ whole genome shotgun (WGS) entry which is preliminary data.</text>
</comment>
<dbReference type="InterPro" id="IPR003599">
    <property type="entry name" value="Ig_sub"/>
</dbReference>
<keyword evidence="1" id="KW-0812">Transmembrane</keyword>
<keyword evidence="1" id="KW-1133">Transmembrane helix</keyword>
<dbReference type="EMBL" id="JAICCE010000023">
    <property type="protein sequence ID" value="KAG9261052.1"/>
    <property type="molecule type" value="Genomic_DNA"/>
</dbReference>
<dbReference type="Proteomes" id="UP000752171">
    <property type="component" value="Unassembled WGS sequence"/>
</dbReference>
<dbReference type="PANTHER" id="PTHR46013:SF4">
    <property type="entry name" value="B-CELL RECEPTOR CD22-RELATED"/>
    <property type="match status" value="1"/>
</dbReference>
<dbReference type="InterPro" id="IPR013783">
    <property type="entry name" value="Ig-like_fold"/>
</dbReference>
<dbReference type="InterPro" id="IPR007110">
    <property type="entry name" value="Ig-like_dom"/>
</dbReference>
<dbReference type="Pfam" id="PF13895">
    <property type="entry name" value="Ig_2"/>
    <property type="match status" value="1"/>
</dbReference>
<dbReference type="PANTHER" id="PTHR46013">
    <property type="entry name" value="VASCULAR CELL ADHESION MOLECULE 1"/>
    <property type="match status" value="1"/>
</dbReference>
<dbReference type="AlphaFoldDB" id="A0A8T2KTP3"/>
<dbReference type="SMART" id="SM00409">
    <property type="entry name" value="IG"/>
    <property type="match status" value="2"/>
</dbReference>
<dbReference type="InterPro" id="IPR013106">
    <property type="entry name" value="Ig_V-set"/>
</dbReference>
<protein>
    <submittedName>
        <fullName evidence="3">Sialoadhesin-like isoform X1</fullName>
    </submittedName>
</protein>
<evidence type="ECO:0000259" key="2">
    <source>
        <dbReference type="PROSITE" id="PS50835"/>
    </source>
</evidence>
<keyword evidence="1" id="KW-0472">Membrane</keyword>
<reference evidence="3 4" key="1">
    <citation type="submission" date="2021-07" db="EMBL/GenBank/DDBJ databases">
        <authorList>
            <person name="Imarazene B."/>
            <person name="Zahm M."/>
            <person name="Klopp C."/>
            <person name="Cabau C."/>
            <person name="Beille S."/>
            <person name="Jouanno E."/>
            <person name="Castinel A."/>
            <person name="Lluch J."/>
            <person name="Gil L."/>
            <person name="Kuchtly C."/>
            <person name="Lopez Roques C."/>
            <person name="Donnadieu C."/>
            <person name="Parrinello H."/>
            <person name="Journot L."/>
            <person name="Du K."/>
            <person name="Schartl M."/>
            <person name="Retaux S."/>
            <person name="Guiguen Y."/>
        </authorList>
    </citation>
    <scope>NUCLEOTIDE SEQUENCE [LARGE SCALE GENOMIC DNA]</scope>
    <source>
        <strain evidence="3">Pach_M1</strain>
        <tissue evidence="3">Testis</tissue>
    </source>
</reference>
<feature type="domain" description="Ig-like" evidence="2">
    <location>
        <begin position="116"/>
        <end position="186"/>
    </location>
</feature>
<feature type="non-terminal residue" evidence="3">
    <location>
        <position position="1"/>
    </location>
</feature>
<name>A0A8T2KTP3_ASTMX</name>
<organism evidence="3 4">
    <name type="scientific">Astyanax mexicanus</name>
    <name type="common">Blind cave fish</name>
    <name type="synonym">Astyanax fasciatus mexicanus</name>
    <dbReference type="NCBI Taxonomy" id="7994"/>
    <lineage>
        <taxon>Eukaryota</taxon>
        <taxon>Metazoa</taxon>
        <taxon>Chordata</taxon>
        <taxon>Craniata</taxon>
        <taxon>Vertebrata</taxon>
        <taxon>Euteleostomi</taxon>
        <taxon>Actinopterygii</taxon>
        <taxon>Neopterygii</taxon>
        <taxon>Teleostei</taxon>
        <taxon>Ostariophysi</taxon>
        <taxon>Characiformes</taxon>
        <taxon>Characoidei</taxon>
        <taxon>Acestrorhamphidae</taxon>
        <taxon>Acestrorhamphinae</taxon>
        <taxon>Astyanax</taxon>
    </lineage>
</organism>
<proteinExistence type="predicted"/>
<sequence length="220" mass="24492">ITILHLSGVFGTECWGVTYSPQHVCALKGSSVDLSCSYKYPEGHTVTKTVWFVKYQAGTEPEDLREAGEYQGRVQNRQNSQNDCSIRINNPRESDTQTYRFRFYTDDPGGGYTGQPGVTLTSLTDLQVEVYSDGQTVTLTCRSSCTLPNNPTYIWYKNRQSLSHCRYKSCPVLVVSGAISYSCSVEGHEIFQSPPVLNYAASGVAVVLLLVFIAVFLRIR</sequence>
<dbReference type="Pfam" id="PF07686">
    <property type="entry name" value="V-set"/>
    <property type="match status" value="1"/>
</dbReference>
<evidence type="ECO:0000313" key="4">
    <source>
        <dbReference type="Proteomes" id="UP000752171"/>
    </source>
</evidence>
<dbReference type="InterPro" id="IPR036179">
    <property type="entry name" value="Ig-like_dom_sf"/>
</dbReference>